<accession>A0ABT9HC81</accession>
<evidence type="ECO:0000313" key="1">
    <source>
        <dbReference type="EMBL" id="MDP4540915.1"/>
    </source>
</evidence>
<reference evidence="1 2" key="1">
    <citation type="submission" date="2023-08" db="EMBL/GenBank/DDBJ databases">
        <title>genomic of DY56.</title>
        <authorList>
            <person name="Wang Y."/>
        </authorList>
    </citation>
    <scope>NUCLEOTIDE SEQUENCE [LARGE SCALE GENOMIC DNA]</scope>
    <source>
        <strain evidence="1 2">DY56-A-20</strain>
    </source>
</reference>
<dbReference type="EMBL" id="JAVAIL010000007">
    <property type="protein sequence ID" value="MDP4540915.1"/>
    <property type="molecule type" value="Genomic_DNA"/>
</dbReference>
<comment type="caution">
    <text evidence="1">The sequence shown here is derived from an EMBL/GenBank/DDBJ whole genome shotgun (WGS) entry which is preliminary data.</text>
</comment>
<proteinExistence type="predicted"/>
<name>A0ABT9HC81_9SPHN</name>
<evidence type="ECO:0000313" key="2">
    <source>
        <dbReference type="Proteomes" id="UP001235664"/>
    </source>
</evidence>
<keyword evidence="2" id="KW-1185">Reference proteome</keyword>
<dbReference type="Proteomes" id="UP001235664">
    <property type="component" value="Unassembled WGS sequence"/>
</dbReference>
<evidence type="ECO:0008006" key="3">
    <source>
        <dbReference type="Google" id="ProtNLM"/>
    </source>
</evidence>
<organism evidence="1 2">
    <name type="scientific">Qipengyuania benthica</name>
    <dbReference type="NCBI Taxonomy" id="3067651"/>
    <lineage>
        <taxon>Bacteria</taxon>
        <taxon>Pseudomonadati</taxon>
        <taxon>Pseudomonadota</taxon>
        <taxon>Alphaproteobacteria</taxon>
        <taxon>Sphingomonadales</taxon>
        <taxon>Erythrobacteraceae</taxon>
        <taxon>Qipengyuania</taxon>
    </lineage>
</organism>
<sequence>MGVLALSACASPSADYPSLAIRDVERARGQFEPIAVDPIAVPEVPVSYEGSLEERLAGLVGAARSAHQRFVASAPAARRTVAATGRTAVGSSAWGAAQVALADLDSIRSDTAIALADLDILYIAAAIAAEDRAQIDAARSLVIELVEEEDELLAELRERVEP</sequence>
<dbReference type="RefSeq" id="WP_305930916.1">
    <property type="nucleotide sequence ID" value="NZ_JAVAIL010000007.1"/>
</dbReference>
<protein>
    <recommendedName>
        <fullName evidence="3">DUF4142 domain-containing protein</fullName>
    </recommendedName>
</protein>
<gene>
    <name evidence="1" type="ORF">Q9K01_14905</name>
</gene>